<dbReference type="InterPro" id="IPR005135">
    <property type="entry name" value="Endo/exonuclease/phosphatase"/>
</dbReference>
<dbReference type="OrthoDB" id="3264871at2759"/>
<sequence>RFFLMNIKWHGDETLTILNVYAPNNQTQNTKFWDTIQQEIHNQRLKKPNIMMGDFNVVEEPVDRIPMRNDAPAPVQALRTLLRWLDLADGWRISEPTTKQYTYPQRGARTCSRIDRIYTSQELLLASNEWEISTTAIPTDHKMISAKISTASAPYIGNGRWAMPANLMLDQDYVKEIITAGKEALERAKRSSDRNRTREENPQTILRDFKREATMKAKKRLKKRIPVLKAAIRKLEHELEGVKRKPDFAHSLELREEAACIQDNIIKLERRRHGQSQAITTAKYSLNREIPSKYWSAVN</sequence>
<dbReference type="PANTHER" id="PTHR22748">
    <property type="entry name" value="AP ENDONUCLEASE"/>
    <property type="match status" value="1"/>
</dbReference>
<keyword evidence="3" id="KW-0378">Hydrolase</keyword>
<feature type="binding site" evidence="6">
    <location>
        <position position="140"/>
    </location>
    <ligand>
        <name>Mg(2+)</name>
        <dbReference type="ChEBI" id="CHEBI:18420"/>
        <label>1</label>
    </ligand>
</feature>
<keyword evidence="4 6" id="KW-0460">Magnesium</keyword>
<dbReference type="GO" id="GO:0008311">
    <property type="term" value="F:double-stranded DNA 3'-5' DNA exonuclease activity"/>
    <property type="evidence" value="ECO:0007669"/>
    <property type="project" value="TreeGrafter"/>
</dbReference>
<evidence type="ECO:0000256" key="7">
    <source>
        <dbReference type="PIRSR" id="PIRSR604808-3"/>
    </source>
</evidence>
<feature type="non-terminal residue" evidence="10">
    <location>
        <position position="1"/>
    </location>
</feature>
<evidence type="ECO:0000256" key="8">
    <source>
        <dbReference type="SAM" id="Coils"/>
    </source>
</evidence>
<feature type="binding site" evidence="6">
    <location>
        <position position="141"/>
    </location>
    <ligand>
        <name>Mg(2+)</name>
        <dbReference type="ChEBI" id="CHEBI:18420"/>
        <label>1</label>
    </ligand>
</feature>
<feature type="binding site" evidence="6">
    <location>
        <position position="56"/>
    </location>
    <ligand>
        <name>Mg(2+)</name>
        <dbReference type="ChEBI" id="CHEBI:18420"/>
        <label>1</label>
    </ligand>
</feature>
<dbReference type="eggNOG" id="ENOG502SMUP">
    <property type="taxonomic scope" value="Eukaryota"/>
</dbReference>
<dbReference type="AlphaFoldDB" id="S8DY58"/>
<feature type="site" description="Important for catalytic activity" evidence="7">
    <location>
        <position position="115"/>
    </location>
</feature>
<feature type="domain" description="Endonuclease/exonuclease/phosphatase" evidence="9">
    <location>
        <begin position="21"/>
        <end position="141"/>
    </location>
</feature>
<evidence type="ECO:0000256" key="2">
    <source>
        <dbReference type="ARBA" id="ARBA00022723"/>
    </source>
</evidence>
<organism evidence="10 11">
    <name type="scientific">Fomitopsis schrenkii</name>
    <name type="common">Brown rot fungus</name>
    <dbReference type="NCBI Taxonomy" id="2126942"/>
    <lineage>
        <taxon>Eukaryota</taxon>
        <taxon>Fungi</taxon>
        <taxon>Dikarya</taxon>
        <taxon>Basidiomycota</taxon>
        <taxon>Agaricomycotina</taxon>
        <taxon>Agaricomycetes</taxon>
        <taxon>Polyporales</taxon>
        <taxon>Fomitopsis</taxon>
    </lineage>
</organism>
<gene>
    <name evidence="10" type="ORF">FOMPIDRAFT_1098808</name>
</gene>
<protein>
    <recommendedName>
        <fullName evidence="9">Endonuclease/exonuclease/phosphatase domain-containing protein</fullName>
    </recommendedName>
</protein>
<feature type="site" description="Interaction with DNA substrate" evidence="7">
    <location>
        <position position="141"/>
    </location>
</feature>
<keyword evidence="6" id="KW-0464">Manganese</keyword>
<name>S8DY58_FOMSC</name>
<evidence type="ECO:0000256" key="5">
    <source>
        <dbReference type="PIRSR" id="PIRSR604808-1"/>
    </source>
</evidence>
<feature type="binding site" evidence="6">
    <location>
        <position position="54"/>
    </location>
    <ligand>
        <name>Mg(2+)</name>
        <dbReference type="ChEBI" id="CHEBI:18420"/>
        <label>1</label>
    </ligand>
</feature>
<evidence type="ECO:0000256" key="6">
    <source>
        <dbReference type="PIRSR" id="PIRSR604808-2"/>
    </source>
</evidence>
<dbReference type="Pfam" id="PF03372">
    <property type="entry name" value="Exo_endo_phos"/>
    <property type="match status" value="1"/>
</dbReference>
<evidence type="ECO:0000256" key="1">
    <source>
        <dbReference type="ARBA" id="ARBA00007092"/>
    </source>
</evidence>
<dbReference type="InterPro" id="IPR036691">
    <property type="entry name" value="Endo/exonu/phosph_ase_sf"/>
</dbReference>
<dbReference type="GO" id="GO:0003906">
    <property type="term" value="F:DNA-(apurinic or apyrimidinic site) endonuclease activity"/>
    <property type="evidence" value="ECO:0007669"/>
    <property type="project" value="TreeGrafter"/>
</dbReference>
<feature type="site" description="Transition state stabilizer" evidence="7">
    <location>
        <position position="56"/>
    </location>
</feature>
<evidence type="ECO:0000256" key="3">
    <source>
        <dbReference type="ARBA" id="ARBA00022801"/>
    </source>
</evidence>
<accession>S8DY58</accession>
<dbReference type="InParanoid" id="S8DY58"/>
<feature type="active site" evidence="5">
    <location>
        <position position="21"/>
    </location>
</feature>
<dbReference type="EMBL" id="KE504175">
    <property type="protein sequence ID" value="EPS97572.1"/>
    <property type="molecule type" value="Genomic_DNA"/>
</dbReference>
<comment type="similarity">
    <text evidence="1">Belongs to the DNA repair enzymes AP/ExoA family.</text>
</comment>
<dbReference type="PANTHER" id="PTHR22748:SF4">
    <property type="entry name" value="DNA-(APURINIC OR APYRIMIDINIC SITE) ENDONUCLEASE 2"/>
    <property type="match status" value="1"/>
</dbReference>
<evidence type="ECO:0000313" key="10">
    <source>
        <dbReference type="EMBL" id="EPS97572.1"/>
    </source>
</evidence>
<feature type="active site" description="Proton donor/acceptor" evidence="5">
    <location>
        <position position="54"/>
    </location>
</feature>
<dbReference type="Proteomes" id="UP000015241">
    <property type="component" value="Unassembled WGS sequence"/>
</dbReference>
<feature type="coiled-coil region" evidence="8">
    <location>
        <begin position="218"/>
        <end position="271"/>
    </location>
</feature>
<keyword evidence="11" id="KW-1185">Reference proteome</keyword>
<evidence type="ECO:0000256" key="4">
    <source>
        <dbReference type="ARBA" id="ARBA00022842"/>
    </source>
</evidence>
<dbReference type="GO" id="GO:0046872">
    <property type="term" value="F:metal ion binding"/>
    <property type="evidence" value="ECO:0007669"/>
    <property type="project" value="UniProtKB-KW"/>
</dbReference>
<dbReference type="GO" id="GO:0006284">
    <property type="term" value="P:base-excision repair"/>
    <property type="evidence" value="ECO:0007669"/>
    <property type="project" value="TreeGrafter"/>
</dbReference>
<evidence type="ECO:0000259" key="9">
    <source>
        <dbReference type="Pfam" id="PF03372"/>
    </source>
</evidence>
<proteinExistence type="inferred from homology"/>
<dbReference type="Gene3D" id="3.60.10.10">
    <property type="entry name" value="Endonuclease/exonuclease/phosphatase"/>
    <property type="match status" value="1"/>
</dbReference>
<reference evidence="10 11" key="1">
    <citation type="journal article" date="2012" name="Science">
        <title>The Paleozoic origin of enzymatic lignin decomposition reconstructed from 31 fungal genomes.</title>
        <authorList>
            <person name="Floudas D."/>
            <person name="Binder M."/>
            <person name="Riley R."/>
            <person name="Barry K."/>
            <person name="Blanchette R.A."/>
            <person name="Henrissat B."/>
            <person name="Martinez A.T."/>
            <person name="Otillar R."/>
            <person name="Spatafora J.W."/>
            <person name="Yadav J.S."/>
            <person name="Aerts A."/>
            <person name="Benoit I."/>
            <person name="Boyd A."/>
            <person name="Carlson A."/>
            <person name="Copeland A."/>
            <person name="Coutinho P.M."/>
            <person name="de Vries R.P."/>
            <person name="Ferreira P."/>
            <person name="Findley K."/>
            <person name="Foster B."/>
            <person name="Gaskell J."/>
            <person name="Glotzer D."/>
            <person name="Gorecki P."/>
            <person name="Heitman J."/>
            <person name="Hesse C."/>
            <person name="Hori C."/>
            <person name="Igarashi K."/>
            <person name="Jurgens J.A."/>
            <person name="Kallen N."/>
            <person name="Kersten P."/>
            <person name="Kohler A."/>
            <person name="Kuees U."/>
            <person name="Kumar T.K.A."/>
            <person name="Kuo A."/>
            <person name="LaButti K."/>
            <person name="Larrondo L.F."/>
            <person name="Lindquist E."/>
            <person name="Ling A."/>
            <person name="Lombard V."/>
            <person name="Lucas S."/>
            <person name="Lundell T."/>
            <person name="Martin R."/>
            <person name="McLaughlin D.J."/>
            <person name="Morgenstern I."/>
            <person name="Morin E."/>
            <person name="Murat C."/>
            <person name="Nagy L.G."/>
            <person name="Nolan M."/>
            <person name="Ohm R.A."/>
            <person name="Patyshakuliyeva A."/>
            <person name="Rokas A."/>
            <person name="Ruiz-Duenas F.J."/>
            <person name="Sabat G."/>
            <person name="Salamov A."/>
            <person name="Samejima M."/>
            <person name="Schmutz J."/>
            <person name="Slot J.C."/>
            <person name="St John F."/>
            <person name="Stenlid J."/>
            <person name="Sun H."/>
            <person name="Sun S."/>
            <person name="Syed K."/>
            <person name="Tsang A."/>
            <person name="Wiebenga A."/>
            <person name="Young D."/>
            <person name="Pisabarro A."/>
            <person name="Eastwood D.C."/>
            <person name="Martin F."/>
            <person name="Cullen D."/>
            <person name="Grigoriev I.V."/>
            <person name="Hibbett D.S."/>
        </authorList>
    </citation>
    <scope>NUCLEOTIDE SEQUENCE</scope>
    <source>
        <strain evidence="11">FP-58527</strain>
    </source>
</reference>
<feature type="non-terminal residue" evidence="10">
    <location>
        <position position="299"/>
    </location>
</feature>
<keyword evidence="2 6" id="KW-0479">Metal-binding</keyword>
<dbReference type="GO" id="GO:0008081">
    <property type="term" value="F:phosphoric diester hydrolase activity"/>
    <property type="evidence" value="ECO:0007669"/>
    <property type="project" value="TreeGrafter"/>
</dbReference>
<dbReference type="HOGENOM" id="CLU_049840_0_0_1"/>
<evidence type="ECO:0000313" key="11">
    <source>
        <dbReference type="Proteomes" id="UP000015241"/>
    </source>
</evidence>
<keyword evidence="8" id="KW-0175">Coiled coil</keyword>
<comment type="cofactor">
    <cofactor evidence="6">
        <name>Mg(2+)</name>
        <dbReference type="ChEBI" id="CHEBI:18420"/>
    </cofactor>
    <cofactor evidence="6">
        <name>Mn(2+)</name>
        <dbReference type="ChEBI" id="CHEBI:29035"/>
    </cofactor>
    <text evidence="6">Probably binds two magnesium or manganese ions per subunit.</text>
</comment>
<dbReference type="GO" id="GO:0005634">
    <property type="term" value="C:nucleus"/>
    <property type="evidence" value="ECO:0007669"/>
    <property type="project" value="TreeGrafter"/>
</dbReference>
<feature type="active site" description="Proton acceptor" evidence="5">
    <location>
        <position position="141"/>
    </location>
</feature>
<dbReference type="SUPFAM" id="SSF56219">
    <property type="entry name" value="DNase I-like"/>
    <property type="match status" value="1"/>
</dbReference>
<dbReference type="InterPro" id="IPR004808">
    <property type="entry name" value="AP_endonuc_1"/>
</dbReference>